<comment type="caution">
    <text evidence="1">The sequence shown here is derived from an EMBL/GenBank/DDBJ whole genome shotgun (WGS) entry which is preliminary data.</text>
</comment>
<sequence length="333" mass="37853">MKLHQDREAFGDLLSGISRRTGIRSDIIEKDYYLTLLLWELAARQDTLPAYFKGGTALYKAIGRMKRFSEDIDLTVEIHDCSKSQGKRRLESAANGYESLSRTLDKARESNRRGSITSVYEYDPITSVDAEDALQRFGFVKVEATSFTISEPVEPLVISPLLYSEAAPAQRQVLEASYAVKPFTINTIKLERIFADKILAAEFYYQRRMLFDAAKHLYDLATMMQQDRIKALLSMPEELVRMLSYKRREETERIGSDLAEKPFSEFQLFRAIGADEELSSAFSKMQEIYVFSQNDVLSLSQLSVYMTALNQTLLTLDEGLTMASGLGPTQQML</sequence>
<dbReference type="InterPro" id="IPR014942">
    <property type="entry name" value="AbiEii"/>
</dbReference>
<protein>
    <recommendedName>
        <fullName evidence="2">Nucleotidyl transferase AbiEii/AbiGii toxin family protein</fullName>
    </recommendedName>
</protein>
<evidence type="ECO:0008006" key="2">
    <source>
        <dbReference type="Google" id="ProtNLM"/>
    </source>
</evidence>
<gene>
    <name evidence="1" type="ORF">SDC9_106084</name>
</gene>
<proteinExistence type="predicted"/>
<dbReference type="EMBL" id="VSSQ01017194">
    <property type="protein sequence ID" value="MPM59244.1"/>
    <property type="molecule type" value="Genomic_DNA"/>
</dbReference>
<evidence type="ECO:0000313" key="1">
    <source>
        <dbReference type="EMBL" id="MPM59244.1"/>
    </source>
</evidence>
<reference evidence="1" key="1">
    <citation type="submission" date="2019-08" db="EMBL/GenBank/DDBJ databases">
        <authorList>
            <person name="Kucharzyk K."/>
            <person name="Murdoch R.W."/>
            <person name="Higgins S."/>
            <person name="Loffler F."/>
        </authorList>
    </citation>
    <scope>NUCLEOTIDE SEQUENCE</scope>
</reference>
<accession>A0A645BC06</accession>
<dbReference type="AlphaFoldDB" id="A0A645BC06"/>
<name>A0A645BC06_9ZZZZ</name>
<dbReference type="Pfam" id="PF08843">
    <property type="entry name" value="AbiEii"/>
    <property type="match status" value="1"/>
</dbReference>
<organism evidence="1">
    <name type="scientific">bioreactor metagenome</name>
    <dbReference type="NCBI Taxonomy" id="1076179"/>
    <lineage>
        <taxon>unclassified sequences</taxon>
        <taxon>metagenomes</taxon>
        <taxon>ecological metagenomes</taxon>
    </lineage>
</organism>
<dbReference type="Gene3D" id="3.10.450.620">
    <property type="entry name" value="JHP933, nucleotidyltransferase-like core domain"/>
    <property type="match status" value="1"/>
</dbReference>